<protein>
    <submittedName>
        <fullName evidence="3">Uncharacterized protein</fullName>
    </submittedName>
</protein>
<dbReference type="AlphaFoldDB" id="A0A820EN73"/>
<feature type="region of interest" description="Disordered" evidence="2">
    <location>
        <begin position="131"/>
        <end position="173"/>
    </location>
</feature>
<organism evidence="3 4">
    <name type="scientific">Adineta steineri</name>
    <dbReference type="NCBI Taxonomy" id="433720"/>
    <lineage>
        <taxon>Eukaryota</taxon>
        <taxon>Metazoa</taxon>
        <taxon>Spiralia</taxon>
        <taxon>Gnathifera</taxon>
        <taxon>Rotifera</taxon>
        <taxon>Eurotatoria</taxon>
        <taxon>Bdelloidea</taxon>
        <taxon>Adinetida</taxon>
        <taxon>Adinetidae</taxon>
        <taxon>Adineta</taxon>
    </lineage>
</organism>
<feature type="coiled-coil region" evidence="1">
    <location>
        <begin position="67"/>
        <end position="115"/>
    </location>
</feature>
<accession>A0A820EN73</accession>
<evidence type="ECO:0000256" key="1">
    <source>
        <dbReference type="SAM" id="Coils"/>
    </source>
</evidence>
<gene>
    <name evidence="3" type="ORF">KXQ929_LOCUS42740</name>
</gene>
<name>A0A820EN73_9BILA</name>
<proteinExistence type="predicted"/>
<evidence type="ECO:0000313" key="3">
    <source>
        <dbReference type="EMBL" id="CAF4249756.1"/>
    </source>
</evidence>
<dbReference type="EMBL" id="CAJOBB010010723">
    <property type="protein sequence ID" value="CAF4249756.1"/>
    <property type="molecule type" value="Genomic_DNA"/>
</dbReference>
<sequence length="173" mass="20206">MYRNKNPSELPQEQIRRLQNDLNTHIALNEELRKQLTQKVMSNTRNKPKPLKFGKENNLNELPHKTIQRLEENLNHQIANNEKLSIELNNLHKLIDELRDMIIKQNSKIMILENQLVYEKKPRSMIPEAVLQRSSDENSSFSAEPLPKNAKNSTFKSVPGRNERIHPIGTLFP</sequence>
<reference evidence="3" key="1">
    <citation type="submission" date="2021-02" db="EMBL/GenBank/DDBJ databases">
        <authorList>
            <person name="Nowell W R."/>
        </authorList>
    </citation>
    <scope>NUCLEOTIDE SEQUENCE</scope>
</reference>
<comment type="caution">
    <text evidence="3">The sequence shown here is derived from an EMBL/GenBank/DDBJ whole genome shotgun (WGS) entry which is preliminary data.</text>
</comment>
<dbReference type="Proteomes" id="UP000663868">
    <property type="component" value="Unassembled WGS sequence"/>
</dbReference>
<evidence type="ECO:0000313" key="4">
    <source>
        <dbReference type="Proteomes" id="UP000663868"/>
    </source>
</evidence>
<keyword evidence="1" id="KW-0175">Coiled coil</keyword>
<evidence type="ECO:0000256" key="2">
    <source>
        <dbReference type="SAM" id="MobiDB-lite"/>
    </source>
</evidence>